<dbReference type="InterPro" id="IPR020244">
    <property type="entry name" value="Rotavirus_B_NSP5"/>
</dbReference>
<feature type="compositionally biased region" description="Basic and acidic residues" evidence="1">
    <location>
        <begin position="50"/>
        <end position="59"/>
    </location>
</feature>
<proteinExistence type="predicted"/>
<sequence length="181" mass="20726">MAEVSEFDFKVRKDKKKQEKTKSKRMVVRDDNTVVTNDKKSDRGSVYSEESSKHSSTEYAEAYERLQRELGTSESNDDKCGRTIKNWADEVEQQESESECEDDVPDTEFIPNRVNVLGIASETREQLMHEISKIRMEMDAMKEAMKPQGVDAAFNLILKNIDNLSTKQKHALANAIIISMK</sequence>
<dbReference type="Pfam" id="PF17580">
    <property type="entry name" value="GBR_NSP5"/>
    <property type="match status" value="1"/>
</dbReference>
<gene>
    <name evidence="2" type="primary">NSP5</name>
</gene>
<name>A0A2R2XE68_9REOV</name>
<feature type="region of interest" description="Disordered" evidence="1">
    <location>
        <begin position="1"/>
        <end position="59"/>
    </location>
</feature>
<reference evidence="2" key="1">
    <citation type="journal article" date="2017" name="J. Gen. Virol.">
        <title>Genome characterization of Turkey Rotavirus G strains from the United States identifies potential recombination events with human Rotavirus B strains.</title>
        <authorList>
            <person name="Chen F."/>
            <person name="Knutson T.P."/>
            <person name="Porter R.E."/>
            <person name="Ciarlet M."/>
            <person name="Mor S.K."/>
            <person name="Marthaler D.G."/>
        </authorList>
    </citation>
    <scope>NUCLEOTIDE SEQUENCE</scope>
    <source>
        <strain evidence="2">RVG/turkey-wt/USA/Minnesota-2/2016</strain>
    </source>
</reference>
<evidence type="ECO:0000313" key="2">
    <source>
        <dbReference type="EMBL" id="ASV45205.1"/>
    </source>
</evidence>
<organism evidence="2">
    <name type="scientific">Rotavirus G</name>
    <dbReference type="NCBI Taxonomy" id="183407"/>
    <lineage>
        <taxon>Viruses</taxon>
        <taxon>Riboviria</taxon>
        <taxon>Orthornavirae</taxon>
        <taxon>Duplornaviricota</taxon>
        <taxon>Resentoviricetes</taxon>
        <taxon>Reovirales</taxon>
        <taxon>Sedoreoviridae</taxon>
        <taxon>Rotavirus</taxon>
        <taxon>Rotavirus gammagastroenteritidis</taxon>
    </lineage>
</organism>
<evidence type="ECO:0000256" key="1">
    <source>
        <dbReference type="SAM" id="MobiDB-lite"/>
    </source>
</evidence>
<dbReference type="EMBL" id="MF120224">
    <property type="protein sequence ID" value="ASV45205.1"/>
    <property type="molecule type" value="Genomic_RNA"/>
</dbReference>
<accession>A0A2R2XE68</accession>
<feature type="compositionally biased region" description="Basic and acidic residues" evidence="1">
    <location>
        <begin position="7"/>
        <end position="43"/>
    </location>
</feature>
<protein>
    <submittedName>
        <fullName evidence="2">Non-structural protein 5</fullName>
    </submittedName>
</protein>